<reference evidence="2" key="1">
    <citation type="submission" date="2021-01" db="EMBL/GenBank/DDBJ databases">
        <title>Marivirga sp. nov., isolated from intertidal surface sediments.</title>
        <authorList>
            <person name="Zhang M."/>
        </authorList>
    </citation>
    <scope>NUCLEOTIDE SEQUENCE</scope>
    <source>
        <strain evidence="2">SM1354</strain>
    </source>
</reference>
<evidence type="ECO:0000313" key="2">
    <source>
        <dbReference type="EMBL" id="MBL0767117.1"/>
    </source>
</evidence>
<dbReference type="Pfam" id="PF11459">
    <property type="entry name" value="AbiEi_3"/>
    <property type="match status" value="1"/>
</dbReference>
<dbReference type="AlphaFoldDB" id="A0A937DGF8"/>
<organism evidence="2 3">
    <name type="scientific">Marivirga atlantica</name>
    <dbReference type="NCBI Taxonomy" id="1548457"/>
    <lineage>
        <taxon>Bacteria</taxon>
        <taxon>Pseudomonadati</taxon>
        <taxon>Bacteroidota</taxon>
        <taxon>Cytophagia</taxon>
        <taxon>Cytophagales</taxon>
        <taxon>Marivirgaceae</taxon>
        <taxon>Marivirga</taxon>
    </lineage>
</organism>
<dbReference type="InterPro" id="IPR021561">
    <property type="entry name" value="AbiEi_3"/>
</dbReference>
<gene>
    <name evidence="2" type="ORF">JKP34_17760</name>
</gene>
<feature type="domain" description="Transcriptional regulator AbiEi antitoxin N-terminal" evidence="1">
    <location>
        <begin position="6"/>
        <end position="97"/>
    </location>
</feature>
<dbReference type="Proteomes" id="UP000642920">
    <property type="component" value="Unassembled WGS sequence"/>
</dbReference>
<name>A0A937DGF8_9BACT</name>
<proteinExistence type="predicted"/>
<evidence type="ECO:0000259" key="1">
    <source>
        <dbReference type="Pfam" id="PF17194"/>
    </source>
</evidence>
<dbReference type="InterPro" id="IPR033455">
    <property type="entry name" value="AbiEi_3_N"/>
</dbReference>
<dbReference type="Pfam" id="PF17194">
    <property type="entry name" value="AbiEi_3_N"/>
    <property type="match status" value="1"/>
</dbReference>
<evidence type="ECO:0000313" key="3">
    <source>
        <dbReference type="Proteomes" id="UP000642920"/>
    </source>
</evidence>
<accession>A0A937DGF8</accession>
<dbReference type="RefSeq" id="WP_201924533.1">
    <property type="nucleotide sequence ID" value="NZ_JAERQG010000006.1"/>
</dbReference>
<sequence>MSTQKESKINQLLQSQPSGVVLLSSWLSEKGYSLDLQKRYRKSNWLESIGSGAMKRAGENVGVAGALYALQFQKDMSIHIGAKSALAYLGKIQYLEFNTKKVFLFGGKNEKLPAWFDQHNWEVEINYFRTSFLPSDSGLTSIDQTTFHLKISGAARAMMECLYLVPEEQHLIECYELMESLNNLQPAKVQALLEACTSVKVKRLFLYLAEKAKHAWFNYLKPEKLDLGSGKRSLAKNGTYIPKYQITVPKELENYGQ</sequence>
<dbReference type="EMBL" id="JAERQG010000006">
    <property type="protein sequence ID" value="MBL0767117.1"/>
    <property type="molecule type" value="Genomic_DNA"/>
</dbReference>
<comment type="caution">
    <text evidence="2">The sequence shown here is derived from an EMBL/GenBank/DDBJ whole genome shotgun (WGS) entry which is preliminary data.</text>
</comment>
<keyword evidence="3" id="KW-1185">Reference proteome</keyword>
<protein>
    <submittedName>
        <fullName evidence="2">Type IV toxin-antitoxin system AbiEi family antitoxin</fullName>
    </submittedName>
</protein>